<name>A0AAV1RN01_9ROSI</name>
<evidence type="ECO:0000313" key="2">
    <source>
        <dbReference type="Proteomes" id="UP001314170"/>
    </source>
</evidence>
<reference evidence="1 2" key="1">
    <citation type="submission" date="2024-01" db="EMBL/GenBank/DDBJ databases">
        <authorList>
            <person name="Waweru B."/>
        </authorList>
    </citation>
    <scope>NUCLEOTIDE SEQUENCE [LARGE SCALE GENOMIC DNA]</scope>
</reference>
<dbReference type="EMBL" id="CAWUPB010001010">
    <property type="protein sequence ID" value="CAK7337146.1"/>
    <property type="molecule type" value="Genomic_DNA"/>
</dbReference>
<accession>A0AAV1RN01</accession>
<sequence length="104" mass="11418">MAKEQAGKCMQAGVESWHAVVLDESSSNKILDKQKLTVSACPNFSDLLAPSSDPSLTRSPSLSARFNKSAFLHVRNPKIIEKYRGCSLAYESYLGLSTKDQQIP</sequence>
<comment type="caution">
    <text evidence="1">The sequence shown here is derived from an EMBL/GenBank/DDBJ whole genome shotgun (WGS) entry which is preliminary data.</text>
</comment>
<dbReference type="Proteomes" id="UP001314170">
    <property type="component" value="Unassembled WGS sequence"/>
</dbReference>
<protein>
    <submittedName>
        <fullName evidence="1">Uncharacterized protein</fullName>
    </submittedName>
</protein>
<organism evidence="1 2">
    <name type="scientific">Dovyalis caffra</name>
    <dbReference type="NCBI Taxonomy" id="77055"/>
    <lineage>
        <taxon>Eukaryota</taxon>
        <taxon>Viridiplantae</taxon>
        <taxon>Streptophyta</taxon>
        <taxon>Embryophyta</taxon>
        <taxon>Tracheophyta</taxon>
        <taxon>Spermatophyta</taxon>
        <taxon>Magnoliopsida</taxon>
        <taxon>eudicotyledons</taxon>
        <taxon>Gunneridae</taxon>
        <taxon>Pentapetalae</taxon>
        <taxon>rosids</taxon>
        <taxon>fabids</taxon>
        <taxon>Malpighiales</taxon>
        <taxon>Salicaceae</taxon>
        <taxon>Flacourtieae</taxon>
        <taxon>Dovyalis</taxon>
    </lineage>
</organism>
<keyword evidence="2" id="KW-1185">Reference proteome</keyword>
<gene>
    <name evidence="1" type="ORF">DCAF_LOCUS12173</name>
</gene>
<dbReference type="AlphaFoldDB" id="A0AAV1RN01"/>
<evidence type="ECO:0000313" key="1">
    <source>
        <dbReference type="EMBL" id="CAK7337146.1"/>
    </source>
</evidence>
<proteinExistence type="predicted"/>